<gene>
    <name evidence="1" type="ORF">ICL16_28545</name>
</gene>
<proteinExistence type="predicted"/>
<dbReference type="EMBL" id="JACXAE010000086">
    <property type="protein sequence ID" value="MBD2775900.1"/>
    <property type="molecule type" value="Genomic_DNA"/>
</dbReference>
<sequence>MNKPVSLQTVIEYVENLSIEDQDLLLELIHKRRVEKRRQEIARNAEQTLEAIKKGTAKRGTIADLRADLLNEE</sequence>
<dbReference type="AlphaFoldDB" id="A0A8J6XPR4"/>
<organism evidence="1 2">
    <name type="scientific">Iningainema tapete BLCC-T55</name>
    <dbReference type="NCBI Taxonomy" id="2748662"/>
    <lineage>
        <taxon>Bacteria</taxon>
        <taxon>Bacillati</taxon>
        <taxon>Cyanobacteriota</taxon>
        <taxon>Cyanophyceae</taxon>
        <taxon>Nostocales</taxon>
        <taxon>Scytonemataceae</taxon>
        <taxon>Iningainema tapete</taxon>
    </lineage>
</organism>
<comment type="caution">
    <text evidence="1">The sequence shown here is derived from an EMBL/GenBank/DDBJ whole genome shotgun (WGS) entry which is preliminary data.</text>
</comment>
<dbReference type="RefSeq" id="WP_190834919.1">
    <property type="nucleotide sequence ID" value="NZ_CAWPPI010000086.1"/>
</dbReference>
<evidence type="ECO:0008006" key="3">
    <source>
        <dbReference type="Google" id="ProtNLM"/>
    </source>
</evidence>
<accession>A0A8J6XPR4</accession>
<name>A0A8J6XPR4_9CYAN</name>
<protein>
    <recommendedName>
        <fullName evidence="3">HigA protein (Antitoxin to HigB)</fullName>
    </recommendedName>
</protein>
<evidence type="ECO:0000313" key="2">
    <source>
        <dbReference type="Proteomes" id="UP000629098"/>
    </source>
</evidence>
<dbReference type="Proteomes" id="UP000629098">
    <property type="component" value="Unassembled WGS sequence"/>
</dbReference>
<reference evidence="1" key="1">
    <citation type="submission" date="2020-09" db="EMBL/GenBank/DDBJ databases">
        <title>Iningainema tapete sp. nov. (Scytonemataceae, Cyanobacteria) from greenhouses in central Florida (USA) produces two types of nodularin with biosynthetic potential for microcystin-LR and anabaenopeptins.</title>
        <authorList>
            <person name="Berthold D.E."/>
            <person name="Lefler F.W."/>
            <person name="Huang I.-S."/>
            <person name="Abdulla H."/>
            <person name="Zimba P.V."/>
            <person name="Laughinghouse H.D. IV."/>
        </authorList>
    </citation>
    <scope>NUCLEOTIDE SEQUENCE</scope>
    <source>
        <strain evidence="1">BLCCT55</strain>
    </source>
</reference>
<keyword evidence="2" id="KW-1185">Reference proteome</keyword>
<evidence type="ECO:0000313" key="1">
    <source>
        <dbReference type="EMBL" id="MBD2775900.1"/>
    </source>
</evidence>